<dbReference type="OrthoDB" id="10070415at2759"/>
<protein>
    <submittedName>
        <fullName evidence="4">Reverse transcriptase domain-containing protein</fullName>
    </submittedName>
</protein>
<reference evidence="4" key="1">
    <citation type="submission" date="2016-06" db="UniProtKB">
        <authorList>
            <consortium name="WormBaseParasite"/>
        </authorList>
    </citation>
    <scope>IDENTIFICATION</scope>
</reference>
<organism evidence="4">
    <name type="scientific">Schistocephalus solidus</name>
    <name type="common">Tapeworm</name>
    <dbReference type="NCBI Taxonomy" id="70667"/>
    <lineage>
        <taxon>Eukaryota</taxon>
        <taxon>Metazoa</taxon>
        <taxon>Spiralia</taxon>
        <taxon>Lophotrochozoa</taxon>
        <taxon>Platyhelminthes</taxon>
        <taxon>Cestoda</taxon>
        <taxon>Eucestoda</taxon>
        <taxon>Diphyllobothriidea</taxon>
        <taxon>Diphyllobothriidae</taxon>
        <taxon>Schistocephalus</taxon>
    </lineage>
</organism>
<feature type="compositionally biased region" description="Basic and acidic residues" evidence="1">
    <location>
        <begin position="143"/>
        <end position="154"/>
    </location>
</feature>
<feature type="compositionally biased region" description="Acidic residues" evidence="1">
    <location>
        <begin position="99"/>
        <end position="129"/>
    </location>
</feature>
<evidence type="ECO:0000313" key="4">
    <source>
        <dbReference type="WBParaSite" id="SSLN_0000473701-mRNA-1"/>
    </source>
</evidence>
<keyword evidence="3" id="KW-1185">Reference proteome</keyword>
<reference evidence="2 3" key="2">
    <citation type="submission" date="2018-11" db="EMBL/GenBank/DDBJ databases">
        <authorList>
            <consortium name="Pathogen Informatics"/>
        </authorList>
    </citation>
    <scope>NUCLEOTIDE SEQUENCE [LARGE SCALE GENOMIC DNA]</scope>
    <source>
        <strain evidence="2 3">NST_G2</strain>
    </source>
</reference>
<evidence type="ECO:0000256" key="1">
    <source>
        <dbReference type="SAM" id="MobiDB-lite"/>
    </source>
</evidence>
<sequence length="170" mass="19775">MIFAARQLQEKCQETQNHLYTSFVDLMKAFDTVNHDGLWKVTQKFGCPERFMNMDRLNENANNFDDYDDGGAKYYDNDNDYDNEEATNFDDIVLVDDEFAVAASDDYEEDDDEEEEEEEEKEKEDECSEGEEKQYNDGGNSDYYDKDRCGRMEEEAVEYEGGPSESGHPT</sequence>
<proteinExistence type="predicted"/>
<dbReference type="AlphaFoldDB" id="A0A183SK34"/>
<accession>A0A183SK34</accession>
<evidence type="ECO:0000313" key="3">
    <source>
        <dbReference type="Proteomes" id="UP000275846"/>
    </source>
</evidence>
<evidence type="ECO:0000313" key="2">
    <source>
        <dbReference type="EMBL" id="VDL90967.1"/>
    </source>
</evidence>
<dbReference type="Proteomes" id="UP000275846">
    <property type="component" value="Unassembled WGS sequence"/>
</dbReference>
<name>A0A183SK34_SCHSO</name>
<gene>
    <name evidence="2" type="ORF">SSLN_LOCUS4582</name>
</gene>
<feature type="region of interest" description="Disordered" evidence="1">
    <location>
        <begin position="99"/>
        <end position="170"/>
    </location>
</feature>
<dbReference type="EMBL" id="UYSU01032920">
    <property type="protein sequence ID" value="VDL90967.1"/>
    <property type="molecule type" value="Genomic_DNA"/>
</dbReference>
<feature type="compositionally biased region" description="Acidic residues" evidence="1">
    <location>
        <begin position="77"/>
        <end position="86"/>
    </location>
</feature>
<feature type="region of interest" description="Disordered" evidence="1">
    <location>
        <begin position="62"/>
        <end position="86"/>
    </location>
</feature>
<dbReference type="WBParaSite" id="SSLN_0000473701-mRNA-1">
    <property type="protein sequence ID" value="SSLN_0000473701-mRNA-1"/>
    <property type="gene ID" value="SSLN_0000473701"/>
</dbReference>